<dbReference type="AlphaFoldDB" id="A0A413H6H6"/>
<dbReference type="GO" id="GO:0009279">
    <property type="term" value="C:cell outer membrane"/>
    <property type="evidence" value="ECO:0007669"/>
    <property type="project" value="UniProtKB-SubCell"/>
</dbReference>
<keyword evidence="3" id="KW-0732">Signal</keyword>
<dbReference type="Proteomes" id="UP000286075">
    <property type="component" value="Unassembled WGS sequence"/>
</dbReference>
<dbReference type="EMBL" id="QSCF01000011">
    <property type="protein sequence ID" value="RGX79207.1"/>
    <property type="molecule type" value="Genomic_DNA"/>
</dbReference>
<evidence type="ECO:0000256" key="5">
    <source>
        <dbReference type="ARBA" id="ARBA00023139"/>
    </source>
</evidence>
<keyword evidence="4" id="KW-0472">Membrane</keyword>
<dbReference type="Gene3D" id="2.60.40.2100">
    <property type="match status" value="1"/>
</dbReference>
<accession>A0A413H6H6</accession>
<evidence type="ECO:0000256" key="7">
    <source>
        <dbReference type="ARBA" id="ARBA00023288"/>
    </source>
</evidence>
<dbReference type="RefSeq" id="WP_117987216.1">
    <property type="nucleotide sequence ID" value="NZ_CABMFG010000011.1"/>
</dbReference>
<sequence>MGIETCIKKYRIILAICLMAGITGCDVLHDDLSQCDLFLEFRYDYNLANEDWFAEQVEEVKVFVFDTNGKYIRTFSESGDILKNADYRMLLPYHLKGCTAVVWAGKTDKFYSLPEMAAGDPIDKLTLKYEPENGKSGGHLDALWHSGPLQMFSPENTGNTETVSLLRNTNDVAISITRGSTSVDISEYDVQLVGANGSYDHKNNFADVAGNIIYYPCSEEEDDKTHLRAQLHTLRFVKGADMAFSITEKSSGKSIDIGGQAIINPIDYLLMSKPETMDGQEYLDRRYLWDINIRIGDKADNGYIALCITINGWTYWFQPTDI</sequence>
<evidence type="ECO:0000256" key="4">
    <source>
        <dbReference type="ARBA" id="ARBA00023136"/>
    </source>
</evidence>
<dbReference type="OrthoDB" id="1035543at2"/>
<keyword evidence="7" id="KW-0449">Lipoprotein</keyword>
<comment type="caution">
    <text evidence="8">The sequence shown here is derived from an EMBL/GenBank/DDBJ whole genome shotgun (WGS) entry which is preliminary data.</text>
</comment>
<organism evidence="8 9">
    <name type="scientific">Bacteroides stercorirosoris</name>
    <dbReference type="NCBI Taxonomy" id="871324"/>
    <lineage>
        <taxon>Bacteria</taxon>
        <taxon>Pseudomonadati</taxon>
        <taxon>Bacteroidota</taxon>
        <taxon>Bacteroidia</taxon>
        <taxon>Bacteroidales</taxon>
        <taxon>Bacteroidaceae</taxon>
        <taxon>Bacteroides</taxon>
    </lineage>
</organism>
<evidence type="ECO:0000256" key="3">
    <source>
        <dbReference type="ARBA" id="ARBA00022729"/>
    </source>
</evidence>
<reference evidence="8 9" key="1">
    <citation type="submission" date="2018-08" db="EMBL/GenBank/DDBJ databases">
        <title>A genome reference for cultivated species of the human gut microbiota.</title>
        <authorList>
            <person name="Zou Y."/>
            <person name="Xue W."/>
            <person name="Luo G."/>
        </authorList>
    </citation>
    <scope>NUCLEOTIDE SEQUENCE [LARGE SCALE GENOMIC DNA]</scope>
    <source>
        <strain evidence="8 9">OF03-9BH</strain>
    </source>
</reference>
<protein>
    <recommendedName>
        <fullName evidence="10">Fimbrillin-A associated anchor protein Mfa1 and Mfa2</fullName>
    </recommendedName>
</protein>
<evidence type="ECO:0008006" key="10">
    <source>
        <dbReference type="Google" id="ProtNLM"/>
    </source>
</evidence>
<evidence type="ECO:0000256" key="1">
    <source>
        <dbReference type="ARBA" id="ARBA00004442"/>
    </source>
</evidence>
<proteinExistence type="inferred from homology"/>
<dbReference type="Gene3D" id="2.60.40.2090">
    <property type="match status" value="1"/>
</dbReference>
<keyword evidence="6" id="KW-0998">Cell outer membrane</keyword>
<evidence type="ECO:0000313" key="8">
    <source>
        <dbReference type="EMBL" id="RGX79207.1"/>
    </source>
</evidence>
<keyword evidence="5" id="KW-0564">Palmitate</keyword>
<gene>
    <name evidence="8" type="ORF">DXA68_08835</name>
</gene>
<dbReference type="Pfam" id="PF08842">
    <property type="entry name" value="Mfa2"/>
    <property type="match status" value="1"/>
</dbReference>
<evidence type="ECO:0000313" key="9">
    <source>
        <dbReference type="Proteomes" id="UP000286075"/>
    </source>
</evidence>
<evidence type="ECO:0000256" key="2">
    <source>
        <dbReference type="ARBA" id="ARBA00007248"/>
    </source>
</evidence>
<comment type="similarity">
    <text evidence="2">Belongs to the bacteroidetes fimbrillin superfamily. FimB/Mfa2 family.</text>
</comment>
<evidence type="ECO:0000256" key="6">
    <source>
        <dbReference type="ARBA" id="ARBA00023237"/>
    </source>
</evidence>
<dbReference type="InterPro" id="IPR014941">
    <property type="entry name" value="FimB/Mfa2/Mfa3"/>
</dbReference>
<comment type="subcellular location">
    <subcellularLocation>
        <location evidence="1">Cell outer membrane</location>
    </subcellularLocation>
</comment>
<name>A0A413H6H6_9BACE</name>